<dbReference type="GO" id="GO:0045259">
    <property type="term" value="C:proton-transporting ATP synthase complex"/>
    <property type="evidence" value="ECO:0007669"/>
    <property type="project" value="UniProtKB-KW"/>
</dbReference>
<dbReference type="Pfam" id="PF02874">
    <property type="entry name" value="ATP-synt_ab_N"/>
    <property type="match status" value="1"/>
</dbReference>
<evidence type="ECO:0000256" key="3">
    <source>
        <dbReference type="ARBA" id="ARBA00022448"/>
    </source>
</evidence>
<dbReference type="GO" id="GO:0046933">
    <property type="term" value="F:proton-transporting ATP synthase activity, rotational mechanism"/>
    <property type="evidence" value="ECO:0007669"/>
    <property type="project" value="UniProtKB-UniRule"/>
</dbReference>
<comment type="subunit">
    <text evidence="13 14">F-type ATPases have 2 components, CF(1) - the catalytic core - and CF(0) - the membrane proton channel. CF(1) has five subunits: alpha(3), beta(3), gamma(1), delta(1), epsilon(1). CF(0) has four main subunits: a(1), b(1), b'(1) and c(9-12).</text>
</comment>
<dbReference type="EC" id="7.1.2.2" evidence="13"/>
<keyword evidence="9 13" id="KW-0472">Membrane</keyword>
<reference evidence="16" key="1">
    <citation type="journal article" date="2016" name="Am. J. Bot.">
        <title>Hiding in plain sight: Koshicola spirodelophila gen. et sp. nov. (Chaetopeltidales, Chlorophyceae), a novel green alga associated with the aquatic angiosperm Spirodela polyrhiza.</title>
        <authorList>
            <person name="Watanabe S."/>
            <person name="Fucikova K."/>
            <person name="Lewis L.A."/>
            <person name="Lewis P.O."/>
        </authorList>
    </citation>
    <scope>NUCLEOTIDE SEQUENCE</scope>
    <source>
        <strain evidence="16">W1C4</strain>
    </source>
</reference>
<dbReference type="Gene3D" id="2.40.10.170">
    <property type="match status" value="1"/>
</dbReference>
<dbReference type="Gene3D" id="1.10.1140.10">
    <property type="entry name" value="Bovine Mitochondrial F1-atpase, Atp Synthase Beta Chain, Chain D, domain 3"/>
    <property type="match status" value="1"/>
</dbReference>
<dbReference type="FunFam" id="2.40.10.170:FF:000002">
    <property type="entry name" value="ATP synthase subunit beta, chloroplastic"/>
    <property type="match status" value="1"/>
</dbReference>
<evidence type="ECO:0000313" key="16">
    <source>
        <dbReference type="EMBL" id="ANB40185.1"/>
    </source>
</evidence>
<comment type="catalytic activity">
    <reaction evidence="12 13 14">
        <text>ATP + H2O + 4 H(+)(in) = ADP + phosphate + 5 H(+)(out)</text>
        <dbReference type="Rhea" id="RHEA:57720"/>
        <dbReference type="ChEBI" id="CHEBI:15377"/>
        <dbReference type="ChEBI" id="CHEBI:15378"/>
        <dbReference type="ChEBI" id="CHEBI:30616"/>
        <dbReference type="ChEBI" id="CHEBI:43474"/>
        <dbReference type="ChEBI" id="CHEBI:456216"/>
        <dbReference type="EC" id="7.1.2.2"/>
    </reaction>
</comment>
<dbReference type="HAMAP" id="MF_01347">
    <property type="entry name" value="ATP_synth_beta_bact"/>
    <property type="match status" value="1"/>
</dbReference>
<dbReference type="Gene3D" id="3.40.50.300">
    <property type="entry name" value="P-loop containing nucleotide triphosphate hydrolases"/>
    <property type="match status" value="1"/>
</dbReference>
<keyword evidence="6 13" id="KW-0067">ATP-binding</keyword>
<dbReference type="CDD" id="cd01133">
    <property type="entry name" value="F1-ATPase_beta_CD"/>
    <property type="match status" value="1"/>
</dbReference>
<dbReference type="PANTHER" id="PTHR15184:SF71">
    <property type="entry name" value="ATP SYNTHASE SUBUNIT BETA, MITOCHONDRIAL"/>
    <property type="match status" value="1"/>
</dbReference>
<evidence type="ECO:0000256" key="13">
    <source>
        <dbReference type="HAMAP-Rule" id="MF_01347"/>
    </source>
</evidence>
<dbReference type="InterPro" id="IPR050053">
    <property type="entry name" value="ATPase_alpha/beta_chains"/>
</dbReference>
<geneLocation type="chloroplast" evidence="16"/>
<dbReference type="InterPro" id="IPR027417">
    <property type="entry name" value="P-loop_NTPase"/>
</dbReference>
<dbReference type="GO" id="GO:0005739">
    <property type="term" value="C:mitochondrion"/>
    <property type="evidence" value="ECO:0007669"/>
    <property type="project" value="GOC"/>
</dbReference>
<keyword evidence="16" id="KW-0150">Chloroplast</keyword>
<dbReference type="SUPFAM" id="SSF52540">
    <property type="entry name" value="P-loop containing nucleoside triphosphate hydrolases"/>
    <property type="match status" value="1"/>
</dbReference>
<feature type="domain" description="AAA+ ATPase" evidence="15">
    <location>
        <begin position="155"/>
        <end position="343"/>
    </location>
</feature>
<gene>
    <name evidence="13 16" type="primary">atpB</name>
    <name evidence="16" type="ORF">AM597_93</name>
</gene>
<keyword evidence="4 13" id="KW-0547">Nucleotide-binding</keyword>
<protein>
    <recommendedName>
        <fullName evidence="13">ATP synthase subunit beta, chloroplastic</fullName>
        <ecNumber evidence="13">7.1.2.2</ecNumber>
    </recommendedName>
    <alternativeName>
        <fullName evidence="13">ATP synthase F1 sector subunit beta</fullName>
    </alternativeName>
    <alternativeName>
        <fullName evidence="13">F-ATPase subunit beta</fullName>
    </alternativeName>
</protein>
<dbReference type="InterPro" id="IPR004100">
    <property type="entry name" value="ATPase_F1/V1/A1_a/bsu_N"/>
</dbReference>
<keyword evidence="16" id="KW-0934">Plastid</keyword>
<dbReference type="CDD" id="cd18115">
    <property type="entry name" value="ATP-synt_F1_beta_N"/>
    <property type="match status" value="1"/>
</dbReference>
<dbReference type="Pfam" id="PF22919">
    <property type="entry name" value="ATP-synt_VA_C"/>
    <property type="match status" value="1"/>
</dbReference>
<dbReference type="InterPro" id="IPR020003">
    <property type="entry name" value="ATPase_a/bsu_AS"/>
</dbReference>
<dbReference type="InterPro" id="IPR003593">
    <property type="entry name" value="AAA+_ATPase"/>
</dbReference>
<evidence type="ECO:0000256" key="7">
    <source>
        <dbReference type="ARBA" id="ARBA00022967"/>
    </source>
</evidence>
<dbReference type="PROSITE" id="PS00152">
    <property type="entry name" value="ATPASE_ALPHA_BETA"/>
    <property type="match status" value="1"/>
</dbReference>
<dbReference type="NCBIfam" id="TIGR01039">
    <property type="entry name" value="atpD"/>
    <property type="match status" value="1"/>
</dbReference>
<dbReference type="AlphaFoldDB" id="A0A167MG01"/>
<organism evidence="16">
    <name type="scientific">Koshicola spirodelophila</name>
    <dbReference type="NCBI Taxonomy" id="1707787"/>
    <lineage>
        <taxon>Eukaryota</taxon>
        <taxon>Viridiplantae</taxon>
        <taxon>Chlorophyta</taxon>
        <taxon>core chlorophytes</taxon>
        <taxon>Chlorophyceae</taxon>
        <taxon>OCC clade</taxon>
        <taxon>Chaetopeltidales</taxon>
        <taxon>Chaetopeltidaceae</taxon>
        <taxon>Koshicola</taxon>
    </lineage>
</organism>
<keyword evidence="11 13" id="KW-0066">ATP synthesis</keyword>
<comment type="subcellular location">
    <subcellularLocation>
        <location evidence="1">Membrane</location>
        <topology evidence="1">Peripheral membrane protein</topology>
    </subcellularLocation>
    <subcellularLocation>
        <location evidence="13">Plastid</location>
        <location evidence="13">Chloroplast thylakoid membrane</location>
        <topology evidence="13">Peripheral membrane protein</topology>
    </subcellularLocation>
</comment>
<dbReference type="FunFam" id="3.40.50.300:FF:000004">
    <property type="entry name" value="ATP synthase subunit beta"/>
    <property type="match status" value="1"/>
</dbReference>
<proteinExistence type="inferred from homology"/>
<dbReference type="EMBL" id="KT713390">
    <property type="protein sequence ID" value="ANB40185.1"/>
    <property type="molecule type" value="Genomic_DNA"/>
</dbReference>
<evidence type="ECO:0000256" key="9">
    <source>
        <dbReference type="ARBA" id="ARBA00023136"/>
    </source>
</evidence>
<sequence length="483" mass="52428">MNILTETNKNLGRITQIIGPVVDIVFPTGGVPNIYNAVVVRGKNTAGLDMEVTCEVQQLLGDRCVRAVAMKPTEGLMRGMEVVDSGTPLQVPVGKVTLGRIFNVLGDPVDNMGPVDTQEKLPIHRAAPAFTDLDTRLSIFETGIKVVDLLAPYRRGGKIGLFGGAGVGKTVLIMELINNIAKAHGGVSVFAGVGERTREGNDLYMEMKESRVIVEENLGESKVALVYGQMNEPPGARMRVGLTALTMAEYFRDVNKQDVLLFIDNIFRFVQAGSEVSALLGRMPSAVGYQPTLATEMGALQERITSTKEGSITSIQAVYVPADDLTDPSCATTFAHLDATTVLSRALASKGIYPAVDPLDSTSIMLQPWIVGDEHYNCAQKVKQTLQRYKELQDIIAILGLDELSEEDRLVVSRARKVERLLSQPFFVAEVFTGSPGKYVSLTETIRGFSMVLDGNLDDLPEQSFYLVGNIDEAISKAASLKK</sequence>
<evidence type="ECO:0000256" key="12">
    <source>
        <dbReference type="ARBA" id="ARBA00048383"/>
    </source>
</evidence>
<name>A0A167MG01_9CHLO</name>
<keyword evidence="5 13" id="KW-0375">Hydrogen ion transport</keyword>
<evidence type="ECO:0000256" key="1">
    <source>
        <dbReference type="ARBA" id="ARBA00004170"/>
    </source>
</evidence>
<keyword evidence="8 13" id="KW-0406">Ion transport</keyword>
<dbReference type="InterPro" id="IPR024034">
    <property type="entry name" value="ATPase_F1/V1_b/a_C"/>
</dbReference>
<feature type="binding site" evidence="13">
    <location>
        <begin position="163"/>
        <end position="170"/>
    </location>
    <ligand>
        <name>ATP</name>
        <dbReference type="ChEBI" id="CHEBI:30616"/>
    </ligand>
</feature>
<dbReference type="PANTHER" id="PTHR15184">
    <property type="entry name" value="ATP SYNTHASE"/>
    <property type="match status" value="1"/>
</dbReference>
<dbReference type="SUPFAM" id="SSF50615">
    <property type="entry name" value="N-terminal domain of alpha and beta subunits of F1 ATP synthase"/>
    <property type="match status" value="1"/>
</dbReference>
<keyword evidence="10 13" id="KW-0139">CF(1)</keyword>
<dbReference type="CDD" id="cd18110">
    <property type="entry name" value="ATP-synt_F1_beta_C"/>
    <property type="match status" value="1"/>
</dbReference>
<accession>A0A167MG01</accession>
<keyword evidence="13" id="KW-0793">Thylakoid</keyword>
<comment type="similarity">
    <text evidence="2 13">Belongs to the ATPase alpha/beta chains family.</text>
</comment>
<dbReference type="Pfam" id="PF00006">
    <property type="entry name" value="ATP-synt_ab"/>
    <property type="match status" value="1"/>
</dbReference>
<evidence type="ECO:0000259" key="15">
    <source>
        <dbReference type="SMART" id="SM00382"/>
    </source>
</evidence>
<dbReference type="SUPFAM" id="SSF47917">
    <property type="entry name" value="C-terminal domain of alpha and beta subunits of F1 ATP synthase"/>
    <property type="match status" value="1"/>
</dbReference>
<keyword evidence="3 13" id="KW-0813">Transport</keyword>
<evidence type="ECO:0000256" key="4">
    <source>
        <dbReference type="ARBA" id="ARBA00022741"/>
    </source>
</evidence>
<dbReference type="InterPro" id="IPR000194">
    <property type="entry name" value="ATPase_F1/V1/A1_a/bsu_nucl-bd"/>
</dbReference>
<dbReference type="GO" id="GO:0005524">
    <property type="term" value="F:ATP binding"/>
    <property type="evidence" value="ECO:0007669"/>
    <property type="project" value="UniProtKB-UniRule"/>
</dbReference>
<evidence type="ECO:0000256" key="5">
    <source>
        <dbReference type="ARBA" id="ARBA00022781"/>
    </source>
</evidence>
<dbReference type="InterPro" id="IPR036121">
    <property type="entry name" value="ATPase_F1/V1/A1_a/bsu_N_sf"/>
</dbReference>
<dbReference type="InterPro" id="IPR055190">
    <property type="entry name" value="ATP-synt_VA_C"/>
</dbReference>
<evidence type="ECO:0000256" key="8">
    <source>
        <dbReference type="ARBA" id="ARBA00023065"/>
    </source>
</evidence>
<dbReference type="SMART" id="SM00382">
    <property type="entry name" value="AAA"/>
    <property type="match status" value="1"/>
</dbReference>
<dbReference type="FunFam" id="1.10.1140.10:FF:000001">
    <property type="entry name" value="ATP synthase subunit beta"/>
    <property type="match status" value="1"/>
</dbReference>
<evidence type="ECO:0000256" key="2">
    <source>
        <dbReference type="ARBA" id="ARBA00008936"/>
    </source>
</evidence>
<dbReference type="GO" id="GO:0042776">
    <property type="term" value="P:proton motive force-driven mitochondrial ATP synthesis"/>
    <property type="evidence" value="ECO:0007669"/>
    <property type="project" value="TreeGrafter"/>
</dbReference>
<dbReference type="GO" id="GO:0009535">
    <property type="term" value="C:chloroplast thylakoid membrane"/>
    <property type="evidence" value="ECO:0007669"/>
    <property type="project" value="UniProtKB-SubCell"/>
</dbReference>
<dbReference type="InterPro" id="IPR005722">
    <property type="entry name" value="ATP_synth_F1_bsu"/>
</dbReference>
<evidence type="ECO:0000256" key="6">
    <source>
        <dbReference type="ARBA" id="ARBA00022840"/>
    </source>
</evidence>
<evidence type="ECO:0000256" key="11">
    <source>
        <dbReference type="ARBA" id="ARBA00023310"/>
    </source>
</evidence>
<keyword evidence="7 13" id="KW-1278">Translocase</keyword>
<evidence type="ECO:0000256" key="14">
    <source>
        <dbReference type="RuleBase" id="RU003553"/>
    </source>
</evidence>
<comment type="function">
    <text evidence="13">Produces ATP from ADP in the presence of a proton gradient across the membrane. The catalytic sites are hosted primarily by the beta subunits.</text>
</comment>
<evidence type="ECO:0000256" key="10">
    <source>
        <dbReference type="ARBA" id="ARBA00023196"/>
    </source>
</evidence>